<evidence type="ECO:0000313" key="1">
    <source>
        <dbReference type="EMBL" id="MQQ10273.1"/>
    </source>
</evidence>
<accession>A0A843YM49</accession>
<dbReference type="AlphaFoldDB" id="A0A843YM49"/>
<comment type="caution">
    <text evidence="1">The sequence shown here is derived from an EMBL/GenBank/DDBJ whole genome shotgun (WGS) entry which is preliminary data.</text>
</comment>
<keyword evidence="2" id="KW-1185">Reference proteome</keyword>
<reference evidence="1 2" key="1">
    <citation type="submission" date="2019-10" db="EMBL/GenBank/DDBJ databases">
        <title>Epibacterium sp. nov., isolated from seawater.</title>
        <authorList>
            <person name="Zhang X."/>
            <person name="Li N."/>
        </authorList>
    </citation>
    <scope>NUCLEOTIDE SEQUENCE [LARGE SCALE GENOMIC DNA]</scope>
    <source>
        <strain evidence="1 2">SM1979</strain>
    </source>
</reference>
<organism evidence="1 2">
    <name type="scientific">Tritonibacter litoralis</name>
    <dbReference type="NCBI Taxonomy" id="2662264"/>
    <lineage>
        <taxon>Bacteria</taxon>
        <taxon>Pseudomonadati</taxon>
        <taxon>Pseudomonadota</taxon>
        <taxon>Alphaproteobacteria</taxon>
        <taxon>Rhodobacterales</taxon>
        <taxon>Paracoccaceae</taxon>
        <taxon>Tritonibacter</taxon>
    </lineage>
</organism>
<protein>
    <submittedName>
        <fullName evidence="1">Uncharacterized protein</fullName>
    </submittedName>
</protein>
<dbReference type="EMBL" id="WIBF01000013">
    <property type="protein sequence ID" value="MQQ10273.1"/>
    <property type="molecule type" value="Genomic_DNA"/>
</dbReference>
<dbReference type="RefSeq" id="WP_153217246.1">
    <property type="nucleotide sequence ID" value="NZ_WIBF01000013.1"/>
</dbReference>
<sequence>METGFKQLSTADRIQVQRELAAYNFYGSTLDGLWGRNTAHALRQALGLMEHNMGHQIDLSSSSEVQIFLGRFIDGSASAFIWGEGEECDGCGEDNVAAVPEPDQYDSADQTLEQAIYRTCLRNAKLINQFISTDPLGSDAFNTKGNMPSLWSQIGIPASQLKLRHVNNQWQPVGTVTLEALCKDQEAWAEPFGSELQYRGERQRFRDLAYFNTETQQPDKNIAVYGKHTVAVYPLSPKEIDRLNGISNALDFTAVSFHLTEQTACREPQGTAVRSQKPISECGGIHEVMNLGKPVDLTQQSRCRVTFHVAANTFNVEQHRLENSNLTAFNKTGGYAALSQPFAMTYLSLWSQADNQDWHAQGSWFLESPQNRTALTDILSAATDAFEQSIDWQGAQQELNKSALHMEALPANGRDTSPVVTHPACQAALTDTRNQVASER</sequence>
<gene>
    <name evidence="1" type="ORF">GFB49_17535</name>
</gene>
<name>A0A843YM49_9RHOB</name>
<dbReference type="Proteomes" id="UP000444174">
    <property type="component" value="Unassembled WGS sequence"/>
</dbReference>
<evidence type="ECO:0000313" key="2">
    <source>
        <dbReference type="Proteomes" id="UP000444174"/>
    </source>
</evidence>
<proteinExistence type="predicted"/>